<keyword evidence="3" id="KW-0804">Transcription</keyword>
<dbReference type="GO" id="GO:0003677">
    <property type="term" value="F:DNA binding"/>
    <property type="evidence" value="ECO:0007669"/>
    <property type="project" value="UniProtKB-KW"/>
</dbReference>
<dbReference type="SMART" id="SM00100">
    <property type="entry name" value="cNMP"/>
    <property type="match status" value="1"/>
</dbReference>
<dbReference type="InterPro" id="IPR050397">
    <property type="entry name" value="Env_Response_Regulators"/>
</dbReference>
<dbReference type="SMART" id="SM00419">
    <property type="entry name" value="HTH_CRP"/>
    <property type="match status" value="1"/>
</dbReference>
<dbReference type="InterPro" id="IPR036390">
    <property type="entry name" value="WH_DNA-bd_sf"/>
</dbReference>
<dbReference type="Proteomes" id="UP000003250">
    <property type="component" value="Unassembled WGS sequence"/>
</dbReference>
<evidence type="ECO:0000256" key="3">
    <source>
        <dbReference type="ARBA" id="ARBA00023163"/>
    </source>
</evidence>
<feature type="domain" description="Cyclic nucleotide-binding" evidence="4">
    <location>
        <begin position="22"/>
        <end position="139"/>
    </location>
</feature>
<dbReference type="Gene3D" id="2.60.120.10">
    <property type="entry name" value="Jelly Rolls"/>
    <property type="match status" value="1"/>
</dbReference>
<accession>H0I1A1</accession>
<dbReference type="SUPFAM" id="SSF51206">
    <property type="entry name" value="cAMP-binding domain-like"/>
    <property type="match status" value="1"/>
</dbReference>
<dbReference type="RefSeq" id="WP_008839808.1">
    <property type="nucleotide sequence ID" value="NZ_AHAM01000278.1"/>
</dbReference>
<keyword evidence="7" id="KW-1185">Reference proteome</keyword>
<dbReference type="EMBL" id="AHAM01000278">
    <property type="protein sequence ID" value="EHK53263.1"/>
    <property type="molecule type" value="Genomic_DNA"/>
</dbReference>
<dbReference type="Pfam" id="PF00027">
    <property type="entry name" value="cNMP_binding"/>
    <property type="match status" value="1"/>
</dbReference>
<dbReference type="CDD" id="cd00038">
    <property type="entry name" value="CAP_ED"/>
    <property type="match status" value="1"/>
</dbReference>
<evidence type="ECO:0000256" key="2">
    <source>
        <dbReference type="ARBA" id="ARBA00023125"/>
    </source>
</evidence>
<evidence type="ECO:0000259" key="5">
    <source>
        <dbReference type="PROSITE" id="PS51063"/>
    </source>
</evidence>
<evidence type="ECO:0000256" key="1">
    <source>
        <dbReference type="ARBA" id="ARBA00023015"/>
    </source>
</evidence>
<dbReference type="InterPro" id="IPR000595">
    <property type="entry name" value="cNMP-bd_dom"/>
</dbReference>
<sequence length="255" mass="28435">MLARSTSRAIVTDRCASLGCSVCRGIDSAIKQELERLARVRRYAAGETVFGEEEEIPFVGNVVSGVLRMQKTIPDGRQQIVGLLVPSDMFGRVFSHRSQVSIEAATPVTLCCYSRRAFEALLGRFPALEHRMLLSILDELDAAQDWMMLLGCQTVMERVATFLLIVRGRSPGLSAPAPNRPTSYEIEVPINRRDMAAYLGTTAESISRSIQEMARQGVLRIADACHFEILNERQLIWLSGRGEAERRPERQLLIA</sequence>
<dbReference type="PRINTS" id="PR00034">
    <property type="entry name" value="HTHCRP"/>
</dbReference>
<dbReference type="PROSITE" id="PS50042">
    <property type="entry name" value="CNMP_BINDING_3"/>
    <property type="match status" value="1"/>
</dbReference>
<gene>
    <name evidence="6" type="ORF">MAXJ12_31192</name>
</gene>
<dbReference type="GO" id="GO:0003700">
    <property type="term" value="F:DNA-binding transcription factor activity"/>
    <property type="evidence" value="ECO:0007669"/>
    <property type="project" value="TreeGrafter"/>
</dbReference>
<dbReference type="PROSITE" id="PS51063">
    <property type="entry name" value="HTH_CRP_2"/>
    <property type="match status" value="1"/>
</dbReference>
<dbReference type="InterPro" id="IPR018490">
    <property type="entry name" value="cNMP-bd_dom_sf"/>
</dbReference>
<dbReference type="PANTHER" id="PTHR24567:SF75">
    <property type="entry name" value="FUMARATE AND NITRATE REDUCTION REGULATORY PROTEIN"/>
    <property type="match status" value="1"/>
</dbReference>
<protein>
    <submittedName>
        <fullName evidence="6">Crp/FNR family transcriptional regulator</fullName>
    </submittedName>
</protein>
<dbReference type="InterPro" id="IPR014710">
    <property type="entry name" value="RmlC-like_jellyroll"/>
</dbReference>
<feature type="domain" description="HTH crp-type" evidence="5">
    <location>
        <begin position="153"/>
        <end position="233"/>
    </location>
</feature>
<name>H0I1A1_9HYPH</name>
<dbReference type="Pfam" id="PF13545">
    <property type="entry name" value="HTH_Crp_2"/>
    <property type="match status" value="1"/>
</dbReference>
<evidence type="ECO:0000313" key="6">
    <source>
        <dbReference type="EMBL" id="EHK53263.1"/>
    </source>
</evidence>
<dbReference type="AlphaFoldDB" id="H0I1A1"/>
<evidence type="ECO:0000259" key="4">
    <source>
        <dbReference type="PROSITE" id="PS50042"/>
    </source>
</evidence>
<reference evidence="6 7" key="1">
    <citation type="journal article" date="2012" name="J. Bacteriol.">
        <title>Draft Genome Sequence of Mesorhizobium alhagi CCNWXJ12-2T, a Novel Salt-Resistant Species Isolated from the Desert of Northwestern China.</title>
        <authorList>
            <person name="Zhou M."/>
            <person name="Chen W."/>
            <person name="Chen H."/>
            <person name="Wei G."/>
        </authorList>
    </citation>
    <scope>NUCLEOTIDE SEQUENCE [LARGE SCALE GENOMIC DNA]</scope>
    <source>
        <strain evidence="6 7">CCNWXJ12-2</strain>
    </source>
</reference>
<keyword evidence="2" id="KW-0238">DNA-binding</keyword>
<proteinExistence type="predicted"/>
<dbReference type="PANTHER" id="PTHR24567">
    <property type="entry name" value="CRP FAMILY TRANSCRIPTIONAL REGULATORY PROTEIN"/>
    <property type="match status" value="1"/>
</dbReference>
<dbReference type="OrthoDB" id="667966at2"/>
<dbReference type="GO" id="GO:0005829">
    <property type="term" value="C:cytosol"/>
    <property type="evidence" value="ECO:0007669"/>
    <property type="project" value="TreeGrafter"/>
</dbReference>
<dbReference type="SUPFAM" id="SSF46785">
    <property type="entry name" value="Winged helix' DNA-binding domain"/>
    <property type="match status" value="1"/>
</dbReference>
<dbReference type="InterPro" id="IPR012318">
    <property type="entry name" value="HTH_CRP"/>
</dbReference>
<dbReference type="PATRIC" id="fig|1107882.3.peg.6034"/>
<evidence type="ECO:0000313" key="7">
    <source>
        <dbReference type="Proteomes" id="UP000003250"/>
    </source>
</evidence>
<keyword evidence="1" id="KW-0805">Transcription regulation</keyword>
<organism evidence="6 7">
    <name type="scientific">Mesorhizobium alhagi CCNWXJ12-2</name>
    <dbReference type="NCBI Taxonomy" id="1107882"/>
    <lineage>
        <taxon>Bacteria</taxon>
        <taxon>Pseudomonadati</taxon>
        <taxon>Pseudomonadota</taxon>
        <taxon>Alphaproteobacteria</taxon>
        <taxon>Hyphomicrobiales</taxon>
        <taxon>Phyllobacteriaceae</taxon>
        <taxon>Allomesorhizobium</taxon>
    </lineage>
</organism>